<dbReference type="EMBL" id="AGBF01000387">
    <property type="protein sequence ID" value="EGX54574.1"/>
    <property type="molecule type" value="Genomic_DNA"/>
</dbReference>
<accession>G2GPJ3</accession>
<gene>
    <name evidence="1" type="ORF">SZN_37276</name>
</gene>
<organism evidence="1 2">
    <name type="scientific">Streptomyces zinciresistens K42</name>
    <dbReference type="NCBI Taxonomy" id="700597"/>
    <lineage>
        <taxon>Bacteria</taxon>
        <taxon>Bacillati</taxon>
        <taxon>Actinomycetota</taxon>
        <taxon>Actinomycetes</taxon>
        <taxon>Kitasatosporales</taxon>
        <taxon>Streptomycetaceae</taxon>
        <taxon>Streptomyces</taxon>
    </lineage>
</organism>
<dbReference type="AlphaFoldDB" id="G2GPJ3"/>
<evidence type="ECO:0000313" key="1">
    <source>
        <dbReference type="EMBL" id="EGX54574.1"/>
    </source>
</evidence>
<comment type="caution">
    <text evidence="1">The sequence shown here is derived from an EMBL/GenBank/DDBJ whole genome shotgun (WGS) entry which is preliminary data.</text>
</comment>
<feature type="non-terminal residue" evidence="1">
    <location>
        <position position="1"/>
    </location>
</feature>
<dbReference type="Proteomes" id="UP000004217">
    <property type="component" value="Unassembled WGS sequence"/>
</dbReference>
<sequence>TPRPAVEAVCELGDPIAVWPAVFHALWSGVLRVRLDEPLHERAVVCLARQEAEAA</sequence>
<keyword evidence="2" id="KW-1185">Reference proteome</keyword>
<reference evidence="1 2" key="1">
    <citation type="submission" date="2011-08" db="EMBL/GenBank/DDBJ databases">
        <authorList>
            <person name="Lin Y."/>
            <person name="Hao X."/>
            <person name="Johnstone L."/>
            <person name="Miller S.J."/>
            <person name="Wei G."/>
            <person name="Rensing C."/>
        </authorList>
    </citation>
    <scope>NUCLEOTIDE SEQUENCE [LARGE SCALE GENOMIC DNA]</scope>
    <source>
        <strain evidence="1 2">K42</strain>
    </source>
</reference>
<dbReference type="PATRIC" id="fig|700597.3.peg.7209"/>
<protein>
    <submittedName>
        <fullName evidence="1">Uncharacterized protein</fullName>
    </submittedName>
</protein>
<evidence type="ECO:0000313" key="2">
    <source>
        <dbReference type="Proteomes" id="UP000004217"/>
    </source>
</evidence>
<name>G2GPJ3_9ACTN</name>
<proteinExistence type="predicted"/>